<gene>
    <name evidence="8" type="ORF">LXT13_26995</name>
</gene>
<name>A0ABS8Y2W6_9BURK</name>
<reference evidence="8 9" key="1">
    <citation type="submission" date="2021-12" db="EMBL/GenBank/DDBJ databases">
        <title>Genome seq of P8.</title>
        <authorList>
            <person name="Seo T."/>
        </authorList>
    </citation>
    <scope>NUCLEOTIDE SEQUENCE [LARGE SCALE GENOMIC DNA]</scope>
    <source>
        <strain evidence="8 9">P8</strain>
    </source>
</reference>
<comment type="catalytic activity">
    <reaction evidence="1">
        <text>dTDP-4-dehydro-6-deoxy-alpha-D-glucose = dTDP-4-dehydro-beta-L-rhamnose</text>
        <dbReference type="Rhea" id="RHEA:16969"/>
        <dbReference type="ChEBI" id="CHEBI:57649"/>
        <dbReference type="ChEBI" id="CHEBI:62830"/>
        <dbReference type="EC" id="5.1.3.13"/>
    </reaction>
</comment>
<proteinExistence type="predicted"/>
<dbReference type="Proteomes" id="UP001200741">
    <property type="component" value="Unassembled WGS sequence"/>
</dbReference>
<keyword evidence="9" id="KW-1185">Reference proteome</keyword>
<evidence type="ECO:0000256" key="2">
    <source>
        <dbReference type="ARBA" id="ARBA00001997"/>
    </source>
</evidence>
<dbReference type="InterPro" id="IPR014710">
    <property type="entry name" value="RmlC-like_jellyroll"/>
</dbReference>
<dbReference type="EC" id="5.1.3.13" evidence="3"/>
<dbReference type="Pfam" id="PF00908">
    <property type="entry name" value="dTDP_sugar_isom"/>
    <property type="match status" value="1"/>
</dbReference>
<comment type="function">
    <text evidence="2">Catalyzes the epimerization of the C3' and C5'positions of dTDP-6-deoxy-D-xylo-4-hexulose, forming dTDP-6-deoxy-L-lyxo-4-hexulose.</text>
</comment>
<dbReference type="PANTHER" id="PTHR21047:SF2">
    <property type="entry name" value="THYMIDINE DIPHOSPHO-4-KETO-RHAMNOSE 3,5-EPIMERASE"/>
    <property type="match status" value="1"/>
</dbReference>
<dbReference type="RefSeq" id="WP_233375440.1">
    <property type="nucleotide sequence ID" value="NZ_JAJTWU010000016.1"/>
</dbReference>
<evidence type="ECO:0000256" key="1">
    <source>
        <dbReference type="ARBA" id="ARBA00001298"/>
    </source>
</evidence>
<evidence type="ECO:0000256" key="5">
    <source>
        <dbReference type="ARBA" id="ARBA00029758"/>
    </source>
</evidence>
<dbReference type="EMBL" id="JAJTWU010000016">
    <property type="protein sequence ID" value="MCE4558040.1"/>
    <property type="molecule type" value="Genomic_DNA"/>
</dbReference>
<dbReference type="SUPFAM" id="SSF51182">
    <property type="entry name" value="RmlC-like cupins"/>
    <property type="match status" value="1"/>
</dbReference>
<evidence type="ECO:0000256" key="6">
    <source>
        <dbReference type="ARBA" id="ARBA00031424"/>
    </source>
</evidence>
<evidence type="ECO:0000256" key="4">
    <source>
        <dbReference type="ARBA" id="ARBA00019595"/>
    </source>
</evidence>
<evidence type="ECO:0000313" key="8">
    <source>
        <dbReference type="EMBL" id="MCE4558040.1"/>
    </source>
</evidence>
<dbReference type="Gene3D" id="2.60.120.10">
    <property type="entry name" value="Jelly Rolls"/>
    <property type="match status" value="1"/>
</dbReference>
<accession>A0ABS8Y2W6</accession>
<dbReference type="PANTHER" id="PTHR21047">
    <property type="entry name" value="DTDP-6-DEOXY-D-GLUCOSE-3,5 EPIMERASE"/>
    <property type="match status" value="1"/>
</dbReference>
<organism evidence="8 9">
    <name type="scientific">Pelomonas cellulosilytica</name>
    <dbReference type="NCBI Taxonomy" id="2906762"/>
    <lineage>
        <taxon>Bacteria</taxon>
        <taxon>Pseudomonadati</taxon>
        <taxon>Pseudomonadota</taxon>
        <taxon>Betaproteobacteria</taxon>
        <taxon>Burkholderiales</taxon>
        <taxon>Sphaerotilaceae</taxon>
        <taxon>Roseateles</taxon>
    </lineage>
</organism>
<comment type="caution">
    <text evidence="8">The sequence shown here is derived from an EMBL/GenBank/DDBJ whole genome shotgun (WGS) entry which is preliminary data.</text>
</comment>
<evidence type="ECO:0000256" key="7">
    <source>
        <dbReference type="ARBA" id="ARBA00033311"/>
    </source>
</evidence>
<evidence type="ECO:0000256" key="3">
    <source>
        <dbReference type="ARBA" id="ARBA00012098"/>
    </source>
</evidence>
<evidence type="ECO:0000313" key="9">
    <source>
        <dbReference type="Proteomes" id="UP001200741"/>
    </source>
</evidence>
<protein>
    <recommendedName>
        <fullName evidence="4">dTDP-4-dehydrorhamnose 3,5-epimerase</fullName>
        <ecNumber evidence="3">5.1.3.13</ecNumber>
    </recommendedName>
    <alternativeName>
        <fullName evidence="6">Thymidine diphospho-4-keto-rhamnose 3,5-epimerase</fullName>
    </alternativeName>
    <alternativeName>
        <fullName evidence="5">dTDP-4-keto-6-deoxyglucose 3,5-epimerase</fullName>
    </alternativeName>
    <alternativeName>
        <fullName evidence="7">dTDP-6-deoxy-D-xylo-4-hexulose 3,5-epimerase</fullName>
    </alternativeName>
</protein>
<sequence length="176" mass="19646">MKSSVTDLSGIKKIWFTPFVDFRGDLLKIYRREIFQDLLPNVEEIYLSRSDKGVIRGMHYQLGSKAQDKLVYCITGRMLDVSIDLRPDGNLGLVHVEELIGGGKSALLIPGAFAHGVIVLEDHTSFISMSPQPYSPGDERGIRWDTLGVDFGLERPVVTAKDQAWPSLDEVVSQLK</sequence>
<dbReference type="InterPro" id="IPR000888">
    <property type="entry name" value="RmlC-like"/>
</dbReference>
<dbReference type="InterPro" id="IPR011051">
    <property type="entry name" value="RmlC_Cupin_sf"/>
</dbReference>